<dbReference type="Proteomes" id="UP001464378">
    <property type="component" value="Unassembled WGS sequence"/>
</dbReference>
<dbReference type="Pfam" id="PF13240">
    <property type="entry name" value="Zn_Ribbon_1"/>
    <property type="match status" value="1"/>
</dbReference>
<organism evidence="3 4">
    <name type="scientific">Pseudoflavonifractor intestinihominis</name>
    <dbReference type="NCBI Taxonomy" id="3133171"/>
    <lineage>
        <taxon>Bacteria</taxon>
        <taxon>Bacillati</taxon>
        <taxon>Bacillota</taxon>
        <taxon>Clostridia</taxon>
        <taxon>Eubacteriales</taxon>
        <taxon>Oscillospiraceae</taxon>
        <taxon>Pseudoflavonifractor</taxon>
    </lineage>
</organism>
<dbReference type="RefSeq" id="WP_349232381.1">
    <property type="nucleotide sequence ID" value="NZ_JBBMFK010000028.1"/>
</dbReference>
<keyword evidence="1" id="KW-1133">Transmembrane helix</keyword>
<feature type="domain" description="Zinc-ribbon" evidence="2">
    <location>
        <begin position="5"/>
        <end position="23"/>
    </location>
</feature>
<proteinExistence type="predicted"/>
<evidence type="ECO:0000256" key="1">
    <source>
        <dbReference type="SAM" id="Phobius"/>
    </source>
</evidence>
<sequence>MEHLCPHCGAPLPADASFCPHCAQSVRTRRPAQVPAHLWRKRLKIAVLVLVLLAVAAGLLALFLRSSAPTGLPKGEVHQVVLTEDEDGMVKVTAELMREFFPKVTYINFGTTSLTSDNIDDYLVSCFQMAALVSSQGTSGSDGEWGQFNARNAGGDSLYLLLFDSNTHLMGYSIGPAANLGDGQWQLDVTLCDYDFTDLYLEQSAAFENEWQNLFSTYIPPEELEASGVVWFLKGYNTGRGPVLRKDDSQIYRLWLQFHDPDMEQQCREIERLEEFLPNEGRWMCYLLLDADYNLLGYTMLDYQENGG</sequence>
<comment type="caution">
    <text evidence="3">The sequence shown here is derived from an EMBL/GenBank/DDBJ whole genome shotgun (WGS) entry which is preliminary data.</text>
</comment>
<evidence type="ECO:0000259" key="2">
    <source>
        <dbReference type="Pfam" id="PF13240"/>
    </source>
</evidence>
<name>A0ABV1EBA9_9FIRM</name>
<feature type="transmembrane region" description="Helical" evidence="1">
    <location>
        <begin position="45"/>
        <end position="64"/>
    </location>
</feature>
<evidence type="ECO:0000313" key="4">
    <source>
        <dbReference type="Proteomes" id="UP001464378"/>
    </source>
</evidence>
<evidence type="ECO:0000313" key="3">
    <source>
        <dbReference type="EMBL" id="MEQ2444609.1"/>
    </source>
</evidence>
<gene>
    <name evidence="3" type="ORF">WMO64_14170</name>
</gene>
<keyword evidence="4" id="KW-1185">Reference proteome</keyword>
<accession>A0ABV1EBA9</accession>
<dbReference type="InterPro" id="IPR026870">
    <property type="entry name" value="Zinc_ribbon_dom"/>
</dbReference>
<dbReference type="EMBL" id="JBBMFK010000028">
    <property type="protein sequence ID" value="MEQ2444609.1"/>
    <property type="molecule type" value="Genomic_DNA"/>
</dbReference>
<keyword evidence="1" id="KW-0472">Membrane</keyword>
<reference evidence="3 4" key="1">
    <citation type="submission" date="2024-03" db="EMBL/GenBank/DDBJ databases">
        <title>Human intestinal bacterial collection.</title>
        <authorList>
            <person name="Pauvert C."/>
            <person name="Hitch T.C.A."/>
            <person name="Clavel T."/>
        </authorList>
    </citation>
    <scope>NUCLEOTIDE SEQUENCE [LARGE SCALE GENOMIC DNA]</scope>
    <source>
        <strain evidence="3 4">CLA-AP-H29</strain>
    </source>
</reference>
<keyword evidence="1" id="KW-0812">Transmembrane</keyword>
<protein>
    <submittedName>
        <fullName evidence="3">Zinc ribbon domain-containing protein</fullName>
    </submittedName>
</protein>